<dbReference type="SUPFAM" id="SSF55874">
    <property type="entry name" value="ATPase domain of HSP90 chaperone/DNA topoisomerase II/histidine kinase"/>
    <property type="match status" value="1"/>
</dbReference>
<evidence type="ECO:0000256" key="10">
    <source>
        <dbReference type="ARBA" id="ARBA00023012"/>
    </source>
</evidence>
<dbReference type="PANTHER" id="PTHR43711">
    <property type="entry name" value="TWO-COMPONENT HISTIDINE KINASE"/>
    <property type="match status" value="1"/>
</dbReference>
<evidence type="ECO:0000256" key="2">
    <source>
        <dbReference type="ARBA" id="ARBA00004651"/>
    </source>
</evidence>
<dbReference type="InterPro" id="IPR003660">
    <property type="entry name" value="HAMP_dom"/>
</dbReference>
<accession>A0A4Q9DGS4</accession>
<dbReference type="InterPro" id="IPR003594">
    <property type="entry name" value="HATPase_dom"/>
</dbReference>
<feature type="domain" description="Histidine kinase" evidence="13">
    <location>
        <begin position="130"/>
        <end position="350"/>
    </location>
</feature>
<keyword evidence="6" id="KW-0808">Transferase</keyword>
<comment type="subcellular location">
    <subcellularLocation>
        <location evidence="2">Cell membrane</location>
        <topology evidence="2">Multi-pass membrane protein</topology>
    </subcellularLocation>
</comment>
<dbReference type="InterPro" id="IPR036890">
    <property type="entry name" value="HATPase_C_sf"/>
</dbReference>
<dbReference type="GO" id="GO:0005524">
    <property type="term" value="F:ATP binding"/>
    <property type="evidence" value="ECO:0007669"/>
    <property type="project" value="UniProtKB-KW"/>
</dbReference>
<dbReference type="CDD" id="cd00082">
    <property type="entry name" value="HisKA"/>
    <property type="match status" value="1"/>
</dbReference>
<dbReference type="EMBL" id="SIRE01000029">
    <property type="protein sequence ID" value="TBL70906.1"/>
    <property type="molecule type" value="Genomic_DNA"/>
</dbReference>
<name>A0A4Q9DGS4_9BACL</name>
<keyword evidence="8 15" id="KW-0418">Kinase</keyword>
<keyword evidence="11 12" id="KW-0472">Membrane</keyword>
<keyword evidence="12" id="KW-1133">Transmembrane helix</keyword>
<dbReference type="CDD" id="cd00075">
    <property type="entry name" value="HATPase"/>
    <property type="match status" value="1"/>
</dbReference>
<feature type="domain" description="HAMP" evidence="14">
    <location>
        <begin position="63"/>
        <end position="115"/>
    </location>
</feature>
<dbReference type="AlphaFoldDB" id="A0A4Q9DGS4"/>
<reference evidence="15 16" key="1">
    <citation type="submission" date="2019-02" db="EMBL/GenBank/DDBJ databases">
        <title>Paenibacillus sp. nov., isolated from surface-sterilized tissue of Thalictrum simplex L.</title>
        <authorList>
            <person name="Tuo L."/>
        </authorList>
    </citation>
    <scope>NUCLEOTIDE SEQUENCE [LARGE SCALE GENOMIC DNA]</scope>
    <source>
        <strain evidence="15 16">N2SHLJ1</strain>
    </source>
</reference>
<dbReference type="Pfam" id="PF00512">
    <property type="entry name" value="HisKA"/>
    <property type="match status" value="1"/>
</dbReference>
<evidence type="ECO:0000259" key="13">
    <source>
        <dbReference type="PROSITE" id="PS50109"/>
    </source>
</evidence>
<keyword evidence="7" id="KW-0547">Nucleotide-binding</keyword>
<dbReference type="PANTHER" id="PTHR43711:SF1">
    <property type="entry name" value="HISTIDINE KINASE 1"/>
    <property type="match status" value="1"/>
</dbReference>
<dbReference type="PRINTS" id="PR00344">
    <property type="entry name" value="BCTRLSENSOR"/>
</dbReference>
<proteinExistence type="predicted"/>
<dbReference type="InterPro" id="IPR036097">
    <property type="entry name" value="HisK_dim/P_sf"/>
</dbReference>
<dbReference type="RefSeq" id="WP_131017623.1">
    <property type="nucleotide sequence ID" value="NZ_SIRE01000029.1"/>
</dbReference>
<gene>
    <name evidence="15" type="ORF">EYB31_32220</name>
</gene>
<comment type="catalytic activity">
    <reaction evidence="1">
        <text>ATP + protein L-histidine = ADP + protein N-phospho-L-histidine.</text>
        <dbReference type="EC" id="2.7.13.3"/>
    </reaction>
</comment>
<dbReference type="InterPro" id="IPR050736">
    <property type="entry name" value="Sensor_HK_Regulatory"/>
</dbReference>
<dbReference type="SMART" id="SM00388">
    <property type="entry name" value="HisKA"/>
    <property type="match status" value="1"/>
</dbReference>
<feature type="transmembrane region" description="Helical" evidence="12">
    <location>
        <begin position="40"/>
        <end position="61"/>
    </location>
</feature>
<keyword evidence="4" id="KW-1003">Cell membrane</keyword>
<keyword evidence="12" id="KW-0812">Transmembrane</keyword>
<evidence type="ECO:0000256" key="5">
    <source>
        <dbReference type="ARBA" id="ARBA00022553"/>
    </source>
</evidence>
<dbReference type="Gene3D" id="6.10.340.10">
    <property type="match status" value="1"/>
</dbReference>
<dbReference type="SMART" id="SM00304">
    <property type="entry name" value="HAMP"/>
    <property type="match status" value="1"/>
</dbReference>
<comment type="caution">
    <text evidence="15">The sequence shown here is derived from an EMBL/GenBank/DDBJ whole genome shotgun (WGS) entry which is preliminary data.</text>
</comment>
<dbReference type="SMART" id="SM00387">
    <property type="entry name" value="HATPase_c"/>
    <property type="match status" value="1"/>
</dbReference>
<evidence type="ECO:0000256" key="9">
    <source>
        <dbReference type="ARBA" id="ARBA00022840"/>
    </source>
</evidence>
<evidence type="ECO:0000256" key="11">
    <source>
        <dbReference type="ARBA" id="ARBA00023136"/>
    </source>
</evidence>
<dbReference type="Pfam" id="PF00672">
    <property type="entry name" value="HAMP"/>
    <property type="match status" value="1"/>
</dbReference>
<evidence type="ECO:0000256" key="7">
    <source>
        <dbReference type="ARBA" id="ARBA00022741"/>
    </source>
</evidence>
<evidence type="ECO:0000256" key="8">
    <source>
        <dbReference type="ARBA" id="ARBA00022777"/>
    </source>
</evidence>
<evidence type="ECO:0000259" key="14">
    <source>
        <dbReference type="PROSITE" id="PS50885"/>
    </source>
</evidence>
<evidence type="ECO:0000256" key="12">
    <source>
        <dbReference type="SAM" id="Phobius"/>
    </source>
</evidence>
<organism evidence="15 16">
    <name type="scientific">Paenibacillus thalictri</name>
    <dbReference type="NCBI Taxonomy" id="2527873"/>
    <lineage>
        <taxon>Bacteria</taxon>
        <taxon>Bacillati</taxon>
        <taxon>Bacillota</taxon>
        <taxon>Bacilli</taxon>
        <taxon>Bacillales</taxon>
        <taxon>Paenibacillaceae</taxon>
        <taxon>Paenibacillus</taxon>
    </lineage>
</organism>
<dbReference type="SUPFAM" id="SSF47384">
    <property type="entry name" value="Homodimeric domain of signal transducing histidine kinase"/>
    <property type="match status" value="1"/>
</dbReference>
<dbReference type="FunFam" id="3.30.565.10:FF:000006">
    <property type="entry name" value="Sensor histidine kinase WalK"/>
    <property type="match status" value="1"/>
</dbReference>
<dbReference type="PROSITE" id="PS50885">
    <property type="entry name" value="HAMP"/>
    <property type="match status" value="1"/>
</dbReference>
<evidence type="ECO:0000313" key="16">
    <source>
        <dbReference type="Proteomes" id="UP000293142"/>
    </source>
</evidence>
<dbReference type="PROSITE" id="PS50109">
    <property type="entry name" value="HIS_KIN"/>
    <property type="match status" value="1"/>
</dbReference>
<dbReference type="GO" id="GO:0000155">
    <property type="term" value="F:phosphorelay sensor kinase activity"/>
    <property type="evidence" value="ECO:0007669"/>
    <property type="project" value="InterPro"/>
</dbReference>
<dbReference type="CDD" id="cd06225">
    <property type="entry name" value="HAMP"/>
    <property type="match status" value="1"/>
</dbReference>
<keyword evidence="5" id="KW-0597">Phosphoprotein</keyword>
<dbReference type="OrthoDB" id="335833at2"/>
<feature type="transmembrane region" description="Helical" evidence="12">
    <location>
        <begin position="12"/>
        <end position="34"/>
    </location>
</feature>
<dbReference type="InterPro" id="IPR003661">
    <property type="entry name" value="HisK_dim/P_dom"/>
</dbReference>
<evidence type="ECO:0000256" key="1">
    <source>
        <dbReference type="ARBA" id="ARBA00000085"/>
    </source>
</evidence>
<evidence type="ECO:0000256" key="6">
    <source>
        <dbReference type="ARBA" id="ARBA00022679"/>
    </source>
</evidence>
<dbReference type="EC" id="2.7.13.3" evidence="3"/>
<protein>
    <recommendedName>
        <fullName evidence="3">histidine kinase</fullName>
        <ecNumber evidence="3">2.7.13.3</ecNumber>
    </recommendedName>
</protein>
<dbReference type="Pfam" id="PF02518">
    <property type="entry name" value="HATPase_c"/>
    <property type="match status" value="1"/>
</dbReference>
<dbReference type="InterPro" id="IPR004358">
    <property type="entry name" value="Sig_transdc_His_kin-like_C"/>
</dbReference>
<dbReference type="SUPFAM" id="SSF158472">
    <property type="entry name" value="HAMP domain-like"/>
    <property type="match status" value="1"/>
</dbReference>
<sequence length="352" mass="39604">MRLKLSLRAYLLLLNGLSIAMILVSVSIIYRYMLLSLNEYLLIMCITIGAAIVSLLVHALLTRPLVRWIRVLDSETRRVASGDFNSDVPRIGPQEFQRLAAQFNQMSSTLRELFDRLRASEEARSELIANVSHDLRTPMASIQSFVEALQDHVIQDPETFDRYLHTIRLETLRLSGLIDDLFQLSRLDAGAAELKPQAAAVDSLIVEVLQSHYLQLTAKQLEVDVRMPDRFGAVWVDAFEMKRALGNLLQNAIRFSPAASVIVFEAREYDSDCIELSFTDQGPGIAEKDRDRIFERFYRADPSRGREGGEGAGLGLAIVQSIVQRHGGEVGVQSREGSGSRFWITVPRKKPF</sequence>
<dbReference type="Gene3D" id="1.10.287.130">
    <property type="match status" value="1"/>
</dbReference>
<evidence type="ECO:0000256" key="4">
    <source>
        <dbReference type="ARBA" id="ARBA00022475"/>
    </source>
</evidence>
<dbReference type="Gene3D" id="3.30.565.10">
    <property type="entry name" value="Histidine kinase-like ATPase, C-terminal domain"/>
    <property type="match status" value="1"/>
</dbReference>
<keyword evidence="10" id="KW-0902">Two-component regulatory system</keyword>
<dbReference type="Proteomes" id="UP000293142">
    <property type="component" value="Unassembled WGS sequence"/>
</dbReference>
<evidence type="ECO:0000313" key="15">
    <source>
        <dbReference type="EMBL" id="TBL70906.1"/>
    </source>
</evidence>
<keyword evidence="16" id="KW-1185">Reference proteome</keyword>
<dbReference type="InterPro" id="IPR005467">
    <property type="entry name" value="His_kinase_dom"/>
</dbReference>
<dbReference type="GO" id="GO:0005886">
    <property type="term" value="C:plasma membrane"/>
    <property type="evidence" value="ECO:0007669"/>
    <property type="project" value="UniProtKB-SubCell"/>
</dbReference>
<dbReference type="FunFam" id="1.10.287.130:FF:000001">
    <property type="entry name" value="Two-component sensor histidine kinase"/>
    <property type="match status" value="1"/>
</dbReference>
<evidence type="ECO:0000256" key="3">
    <source>
        <dbReference type="ARBA" id="ARBA00012438"/>
    </source>
</evidence>
<keyword evidence="9" id="KW-0067">ATP-binding</keyword>